<evidence type="ECO:0000313" key="3">
    <source>
        <dbReference type="WBParaSite" id="SPAL_0001321400.1"/>
    </source>
</evidence>
<feature type="compositionally biased region" description="Polar residues" evidence="1">
    <location>
        <begin position="27"/>
        <end position="56"/>
    </location>
</feature>
<protein>
    <submittedName>
        <fullName evidence="3">Uncharacterized protein</fullName>
    </submittedName>
</protein>
<feature type="region of interest" description="Disordered" evidence="1">
    <location>
        <begin position="93"/>
        <end position="114"/>
    </location>
</feature>
<evidence type="ECO:0000256" key="1">
    <source>
        <dbReference type="SAM" id="MobiDB-lite"/>
    </source>
</evidence>
<dbReference type="Proteomes" id="UP000046392">
    <property type="component" value="Unplaced"/>
</dbReference>
<keyword evidence="2" id="KW-1185">Reference proteome</keyword>
<reference evidence="3" key="1">
    <citation type="submission" date="2017-02" db="UniProtKB">
        <authorList>
            <consortium name="WormBaseParasite"/>
        </authorList>
    </citation>
    <scope>IDENTIFICATION</scope>
</reference>
<dbReference type="AlphaFoldDB" id="A0A0N5C5I4"/>
<name>A0A0N5C5I4_STREA</name>
<evidence type="ECO:0000313" key="2">
    <source>
        <dbReference type="Proteomes" id="UP000046392"/>
    </source>
</evidence>
<sequence>MVDETGMPKILRALKDKERNRPPFRKNNGQSLYKNYNRSSRGNGSQFLYRNNNQRSAKGPKIPSVYKTFRIYSENDNCKDTDSQHFSKASNNQQFSEGLDNQRFSENPPETDVPLKSVMMDKKVNDFQYTEREKKENVANKFVGGSGTMNFTSQKAIKEHGKSLVTMDLDRTKDAFFDKDDEDVLPTMEEVEQFLCEQANNVLIQLP</sequence>
<organism evidence="2 3">
    <name type="scientific">Strongyloides papillosus</name>
    <name type="common">Intestinal threadworm</name>
    <dbReference type="NCBI Taxonomy" id="174720"/>
    <lineage>
        <taxon>Eukaryota</taxon>
        <taxon>Metazoa</taxon>
        <taxon>Ecdysozoa</taxon>
        <taxon>Nematoda</taxon>
        <taxon>Chromadorea</taxon>
        <taxon>Rhabditida</taxon>
        <taxon>Tylenchina</taxon>
        <taxon>Panagrolaimomorpha</taxon>
        <taxon>Strongyloidoidea</taxon>
        <taxon>Strongyloididae</taxon>
        <taxon>Strongyloides</taxon>
    </lineage>
</organism>
<accession>A0A0N5C5I4</accession>
<dbReference type="WBParaSite" id="SPAL_0001321400.1">
    <property type="protein sequence ID" value="SPAL_0001321400.1"/>
    <property type="gene ID" value="SPAL_0001321400"/>
</dbReference>
<feature type="region of interest" description="Disordered" evidence="1">
    <location>
        <begin position="1"/>
        <end position="60"/>
    </location>
</feature>
<proteinExistence type="predicted"/>